<feature type="compositionally biased region" description="Basic and acidic residues" evidence="1">
    <location>
        <begin position="32"/>
        <end position="46"/>
    </location>
</feature>
<accession>A0A9P9ICS0</accession>
<dbReference type="EMBL" id="JAGMWT010000014">
    <property type="protein sequence ID" value="KAH7116778.1"/>
    <property type="molecule type" value="Genomic_DNA"/>
</dbReference>
<proteinExistence type="predicted"/>
<feature type="compositionally biased region" description="Basic and acidic residues" evidence="1">
    <location>
        <begin position="382"/>
        <end position="391"/>
    </location>
</feature>
<evidence type="ECO:0000256" key="1">
    <source>
        <dbReference type="SAM" id="MobiDB-lite"/>
    </source>
</evidence>
<evidence type="ECO:0000313" key="2">
    <source>
        <dbReference type="EMBL" id="KAH7116778.1"/>
    </source>
</evidence>
<feature type="compositionally biased region" description="Basic and acidic residues" evidence="1">
    <location>
        <begin position="12"/>
        <end position="21"/>
    </location>
</feature>
<feature type="compositionally biased region" description="Basic and acidic residues" evidence="1">
    <location>
        <begin position="53"/>
        <end position="93"/>
    </location>
</feature>
<dbReference type="Proteomes" id="UP000700596">
    <property type="component" value="Unassembled WGS sequence"/>
</dbReference>
<protein>
    <recommendedName>
        <fullName evidence="4">Glycine zipper 2TM domain-containing protein</fullName>
    </recommendedName>
</protein>
<dbReference type="OrthoDB" id="3800349at2759"/>
<feature type="compositionally biased region" description="Pro residues" evidence="1">
    <location>
        <begin position="311"/>
        <end position="322"/>
    </location>
</feature>
<evidence type="ECO:0008006" key="4">
    <source>
        <dbReference type="Google" id="ProtNLM"/>
    </source>
</evidence>
<feature type="compositionally biased region" description="Polar residues" evidence="1">
    <location>
        <begin position="170"/>
        <end position="190"/>
    </location>
</feature>
<reference evidence="2" key="1">
    <citation type="journal article" date="2021" name="Nat. Commun.">
        <title>Genetic determinants of endophytism in the Arabidopsis root mycobiome.</title>
        <authorList>
            <person name="Mesny F."/>
            <person name="Miyauchi S."/>
            <person name="Thiergart T."/>
            <person name="Pickel B."/>
            <person name="Atanasova L."/>
            <person name="Karlsson M."/>
            <person name="Huettel B."/>
            <person name="Barry K.W."/>
            <person name="Haridas S."/>
            <person name="Chen C."/>
            <person name="Bauer D."/>
            <person name="Andreopoulos W."/>
            <person name="Pangilinan J."/>
            <person name="LaButti K."/>
            <person name="Riley R."/>
            <person name="Lipzen A."/>
            <person name="Clum A."/>
            <person name="Drula E."/>
            <person name="Henrissat B."/>
            <person name="Kohler A."/>
            <person name="Grigoriev I.V."/>
            <person name="Martin F.M."/>
            <person name="Hacquard S."/>
        </authorList>
    </citation>
    <scope>NUCLEOTIDE SEQUENCE</scope>
    <source>
        <strain evidence="2">MPI-CAGE-CH-0243</strain>
    </source>
</reference>
<feature type="compositionally biased region" description="Polar residues" evidence="1">
    <location>
        <begin position="271"/>
        <end position="283"/>
    </location>
</feature>
<dbReference type="AlphaFoldDB" id="A0A9P9ICS0"/>
<feature type="region of interest" description="Disordered" evidence="1">
    <location>
        <begin position="271"/>
        <end position="402"/>
    </location>
</feature>
<comment type="caution">
    <text evidence="2">The sequence shown here is derived from an EMBL/GenBank/DDBJ whole genome shotgun (WGS) entry which is preliminary data.</text>
</comment>
<gene>
    <name evidence="2" type="ORF">B0J11DRAFT_442374</name>
</gene>
<sequence>MAALALKAIDYGAEKIPDKFFESIPGGFFTPQEKKEIRDRNRDRNRDRRHRSEQRQNDRDRRRSQRDRTPPTDYSDHSGYDDTDYEREREHRDKQQRHRAKSAGGDYTHTKSQNRGRHNQRTSDLDGEYGYPDMDRNDRGPEFPPPPASEYRPYNPAEYAPSPVVGPEYSYSSQVNNYDSRPRSHSATVPATRSPLIRAQSIANSPMFRSRSVTAPWTHPLSAPPIPSTPYNTFFPPYYPSTLNALSYRSSPLSASFIPSYEPPLAALLQASNTNSPQPQGSYPQPAPSTAAARYTPANAYTHSPVNANAPIPPSSPYPPYNPADYTAPGNAYASPPPFYRQQSRSQPSLAEYPPPENTLTYNEPPSQLGSTSSSRHHRHGDGKQHRARSADHHKRSRSRVADKFRDRFDNFDGRERGLAASVGGALAGGLAGRAVGHGTLSTLAGAAIGAFGVREFEKRHEK</sequence>
<evidence type="ECO:0000313" key="3">
    <source>
        <dbReference type="Proteomes" id="UP000700596"/>
    </source>
</evidence>
<keyword evidence="3" id="KW-1185">Reference proteome</keyword>
<name>A0A9P9ICS0_9PLEO</name>
<feature type="compositionally biased region" description="Polar residues" evidence="1">
    <location>
        <begin position="358"/>
        <end position="372"/>
    </location>
</feature>
<organism evidence="2 3">
    <name type="scientific">Dendryphion nanum</name>
    <dbReference type="NCBI Taxonomy" id="256645"/>
    <lineage>
        <taxon>Eukaryota</taxon>
        <taxon>Fungi</taxon>
        <taxon>Dikarya</taxon>
        <taxon>Ascomycota</taxon>
        <taxon>Pezizomycotina</taxon>
        <taxon>Dothideomycetes</taxon>
        <taxon>Pleosporomycetidae</taxon>
        <taxon>Pleosporales</taxon>
        <taxon>Torulaceae</taxon>
        <taxon>Dendryphion</taxon>
    </lineage>
</organism>
<feature type="region of interest" description="Disordered" evidence="1">
    <location>
        <begin position="9"/>
        <end position="190"/>
    </location>
</feature>